<dbReference type="HOGENOM" id="CLU_2444036_0_0_1"/>
<proteinExistence type="predicted"/>
<evidence type="ECO:0000313" key="3">
    <source>
        <dbReference type="Proteomes" id="UP000032180"/>
    </source>
</evidence>
<dbReference type="AlphaFoldDB" id="A0A0D9VMZ6"/>
<evidence type="ECO:0000313" key="2">
    <source>
        <dbReference type="EnsemblPlants" id="LPERR02G31590.1"/>
    </source>
</evidence>
<name>A0A0D9VMZ6_9ORYZ</name>
<feature type="region of interest" description="Disordered" evidence="1">
    <location>
        <begin position="40"/>
        <end position="61"/>
    </location>
</feature>
<keyword evidence="3" id="KW-1185">Reference proteome</keyword>
<reference evidence="2 3" key="1">
    <citation type="submission" date="2012-08" db="EMBL/GenBank/DDBJ databases">
        <title>Oryza genome evolution.</title>
        <authorList>
            <person name="Wing R.A."/>
        </authorList>
    </citation>
    <scope>NUCLEOTIDE SEQUENCE</scope>
</reference>
<dbReference type="Gramene" id="LPERR02G31590.1">
    <property type="protein sequence ID" value="LPERR02G31590.1"/>
    <property type="gene ID" value="LPERR02G31590"/>
</dbReference>
<reference evidence="2" key="3">
    <citation type="submission" date="2015-04" db="UniProtKB">
        <authorList>
            <consortium name="EnsemblPlants"/>
        </authorList>
    </citation>
    <scope>IDENTIFICATION</scope>
</reference>
<protein>
    <submittedName>
        <fullName evidence="2">Uncharacterized protein</fullName>
    </submittedName>
</protein>
<accession>A0A0D9VMZ6</accession>
<sequence>MAWLQHTATACFFLTGVALIVAAARLSYANIDPQRAKAAASSRTSSDASAASTTTPLNPSCADSTTTFIFFLHAEDACPGFRSRLSRLPV</sequence>
<reference evidence="3" key="2">
    <citation type="submission" date="2013-12" db="EMBL/GenBank/DDBJ databases">
        <authorList>
            <person name="Yu Y."/>
            <person name="Lee S."/>
            <person name="de Baynast K."/>
            <person name="Wissotski M."/>
            <person name="Liu L."/>
            <person name="Talag J."/>
            <person name="Goicoechea J."/>
            <person name="Angelova A."/>
            <person name="Jetty R."/>
            <person name="Kudrna D."/>
            <person name="Golser W."/>
            <person name="Rivera L."/>
            <person name="Zhang J."/>
            <person name="Wing R."/>
        </authorList>
    </citation>
    <scope>NUCLEOTIDE SEQUENCE</scope>
</reference>
<organism evidence="2 3">
    <name type="scientific">Leersia perrieri</name>
    <dbReference type="NCBI Taxonomy" id="77586"/>
    <lineage>
        <taxon>Eukaryota</taxon>
        <taxon>Viridiplantae</taxon>
        <taxon>Streptophyta</taxon>
        <taxon>Embryophyta</taxon>
        <taxon>Tracheophyta</taxon>
        <taxon>Spermatophyta</taxon>
        <taxon>Magnoliopsida</taxon>
        <taxon>Liliopsida</taxon>
        <taxon>Poales</taxon>
        <taxon>Poaceae</taxon>
        <taxon>BOP clade</taxon>
        <taxon>Oryzoideae</taxon>
        <taxon>Oryzeae</taxon>
        <taxon>Oryzinae</taxon>
        <taxon>Leersia</taxon>
    </lineage>
</organism>
<dbReference type="Proteomes" id="UP000032180">
    <property type="component" value="Chromosome 2"/>
</dbReference>
<evidence type="ECO:0000256" key="1">
    <source>
        <dbReference type="SAM" id="MobiDB-lite"/>
    </source>
</evidence>
<dbReference type="EnsemblPlants" id="LPERR02G31590.1">
    <property type="protein sequence ID" value="LPERR02G31590.1"/>
    <property type="gene ID" value="LPERR02G31590"/>
</dbReference>
<feature type="compositionally biased region" description="Low complexity" evidence="1">
    <location>
        <begin position="40"/>
        <end position="55"/>
    </location>
</feature>